<dbReference type="Proteomes" id="UP000251213">
    <property type="component" value="Unassembled WGS sequence"/>
</dbReference>
<accession>A0A364K0G1</accession>
<organism evidence="1 2">
    <name type="scientific">Thermoflavimicrobium daqui</name>
    <dbReference type="NCBI Taxonomy" id="2137476"/>
    <lineage>
        <taxon>Bacteria</taxon>
        <taxon>Bacillati</taxon>
        <taxon>Bacillota</taxon>
        <taxon>Bacilli</taxon>
        <taxon>Bacillales</taxon>
        <taxon>Thermoactinomycetaceae</taxon>
        <taxon>Thermoflavimicrobium</taxon>
    </lineage>
</organism>
<reference evidence="1 2" key="2">
    <citation type="submission" date="2018-06" db="EMBL/GenBank/DDBJ databases">
        <authorList>
            <person name="Zhirakovskaya E."/>
        </authorList>
    </citation>
    <scope>NUCLEOTIDE SEQUENCE [LARGE SCALE GENOMIC DNA]</scope>
    <source>
        <strain evidence="1 2">FBKL4.011</strain>
    </source>
</reference>
<sequence length="118" mass="13849">MSILQPLEMIWDEAMSFNESLNVPVRWKRAHRIGRMKRKVWADGYRSNSTEHVLLMEDLHDGRLKRKAGQFLCGTRITNKNAHLILNMGGDDEERSKRIKVDCPKCLEVAKRWQEKSN</sequence>
<protein>
    <submittedName>
        <fullName evidence="1">Uncharacterized protein</fullName>
    </submittedName>
</protein>
<reference evidence="1 2" key="1">
    <citation type="submission" date="2018-06" db="EMBL/GenBank/DDBJ databases">
        <title>Thermoflavimicrobium daqus sp. nov., a thermophilic microbe isolated from Moutai-flavour Daqu.</title>
        <authorList>
            <person name="Wang X."/>
            <person name="Zhou H."/>
        </authorList>
    </citation>
    <scope>NUCLEOTIDE SEQUENCE [LARGE SCALE GENOMIC DNA]</scope>
    <source>
        <strain evidence="1 2">FBKL4.011</strain>
    </source>
</reference>
<dbReference type="EMBL" id="QJKK01000024">
    <property type="protein sequence ID" value="RAL20833.1"/>
    <property type="molecule type" value="Genomic_DNA"/>
</dbReference>
<dbReference type="OrthoDB" id="6628928at2"/>
<evidence type="ECO:0000313" key="2">
    <source>
        <dbReference type="Proteomes" id="UP000251213"/>
    </source>
</evidence>
<dbReference type="RefSeq" id="WP_113660440.1">
    <property type="nucleotide sequence ID" value="NZ_KZ845686.1"/>
</dbReference>
<name>A0A364K0G1_9BACL</name>
<comment type="caution">
    <text evidence="1">The sequence shown here is derived from an EMBL/GenBank/DDBJ whole genome shotgun (WGS) entry which is preliminary data.</text>
</comment>
<dbReference type="AlphaFoldDB" id="A0A364K0G1"/>
<gene>
    <name evidence="1" type="ORF">DL897_17700</name>
</gene>
<proteinExistence type="predicted"/>
<evidence type="ECO:0000313" key="1">
    <source>
        <dbReference type="EMBL" id="RAL20833.1"/>
    </source>
</evidence>
<keyword evidence="2" id="KW-1185">Reference proteome</keyword>